<dbReference type="Pfam" id="PF00704">
    <property type="entry name" value="Glyco_hydro_18"/>
    <property type="match status" value="1"/>
</dbReference>
<dbReference type="InterPro" id="IPR029070">
    <property type="entry name" value="Chitinase_insertion_sf"/>
</dbReference>
<dbReference type="PANTHER" id="PTHR46066">
    <property type="entry name" value="CHITINASE DOMAIN-CONTAINING PROTEIN 1 FAMILY MEMBER"/>
    <property type="match status" value="1"/>
</dbReference>
<keyword evidence="3" id="KW-0378">Hydrolase</keyword>
<keyword evidence="1" id="KW-1133">Transmembrane helix</keyword>
<sequence>MSHNDERRLFNRKFIYIGCTLLFLLVVGGSILAIYPFSSKEQVEYFHSEHPIIYKTEVFEGESILLNNQYYVSLRFFKEHIDPTGFFDEQSRSMIITTDDKVLQVPEEELSIFINEEPFTFEIPVLTLNEQDYFISLELVEMIYALETNVVDETTALFIREDGEEVQYAVVADSLKEHEARLRVKETVTSPFTAEVMIDERVIVEQQNEEFVYVRKLNGVAGFIKRDHITLDLERERIVVEVDGKGNTDLPIIDGPINLTWEAVYTETPSASSLPELPGVNVVSPTWFKLKNGEGNISNLGSLEYMEWARDRGFQVWGLFSNDFDPDLTNEALSSFETRQNMIRQLIYYSQLYGLDGINVDFENVFLKDKDLVTQFMRELTPYLHRAGLIVSMDITFISASENWSMFYDRVALSSIVDYMIVMAYDEHWATSPQSGSVASLPWVEQNVLRLLEEVPNEKLVLGIPFYARLWTEQTTDGGNVEVSSQALSMNEVQEWIKERGLTPTYDIATGQYYVEFIDESEEATYKIWIEDETSIEKRVAISQEHKLAGVASWARHFANDAAWKHLNQVLHSKSEK</sequence>
<evidence type="ECO:0000313" key="3">
    <source>
        <dbReference type="EMBL" id="MDE5414413.1"/>
    </source>
</evidence>
<keyword evidence="1" id="KW-0812">Transmembrane</keyword>
<dbReference type="RefSeq" id="WP_275119028.1">
    <property type="nucleotide sequence ID" value="NZ_JAOTPO010000009.1"/>
</dbReference>
<name>A0ABT5VG18_9BACI</name>
<dbReference type="SUPFAM" id="SSF51445">
    <property type="entry name" value="(Trans)glycosidases"/>
    <property type="match status" value="1"/>
</dbReference>
<dbReference type="InterPro" id="IPR017853">
    <property type="entry name" value="GH"/>
</dbReference>
<reference evidence="3" key="1">
    <citation type="submission" date="2024-05" db="EMBL/GenBank/DDBJ databases">
        <title>Alkalihalobacillus sp. strain MEB203 novel alkaliphilic bacterium from Lonar Lake, India.</title>
        <authorList>
            <person name="Joshi A."/>
            <person name="Thite S."/>
            <person name="Mengade P."/>
        </authorList>
    </citation>
    <scope>NUCLEOTIDE SEQUENCE</scope>
    <source>
        <strain evidence="3">MEB 203</strain>
    </source>
</reference>
<dbReference type="Gene3D" id="3.10.50.10">
    <property type="match status" value="1"/>
</dbReference>
<dbReference type="SMART" id="SM00636">
    <property type="entry name" value="Glyco_18"/>
    <property type="match status" value="1"/>
</dbReference>
<dbReference type="PROSITE" id="PS51910">
    <property type="entry name" value="GH18_2"/>
    <property type="match status" value="1"/>
</dbReference>
<dbReference type="PANTHER" id="PTHR46066:SF2">
    <property type="entry name" value="CHITINASE DOMAIN-CONTAINING PROTEIN 1"/>
    <property type="match status" value="1"/>
</dbReference>
<proteinExistence type="predicted"/>
<feature type="transmembrane region" description="Helical" evidence="1">
    <location>
        <begin position="14"/>
        <end position="37"/>
    </location>
</feature>
<keyword evidence="4" id="KW-1185">Reference proteome</keyword>
<comment type="caution">
    <text evidence="3">The sequence shown here is derived from an EMBL/GenBank/DDBJ whole genome shotgun (WGS) entry which is preliminary data.</text>
</comment>
<dbReference type="GO" id="GO:0016787">
    <property type="term" value="F:hydrolase activity"/>
    <property type="evidence" value="ECO:0007669"/>
    <property type="project" value="UniProtKB-KW"/>
</dbReference>
<gene>
    <name evidence="3" type="ORF">N7Z68_13620</name>
</gene>
<accession>A0ABT5VG18</accession>
<evidence type="ECO:0000256" key="1">
    <source>
        <dbReference type="SAM" id="Phobius"/>
    </source>
</evidence>
<dbReference type="InterPro" id="IPR001223">
    <property type="entry name" value="Glyco_hydro18_cat"/>
</dbReference>
<dbReference type="EMBL" id="JAOTPO010000009">
    <property type="protein sequence ID" value="MDE5414413.1"/>
    <property type="molecule type" value="Genomic_DNA"/>
</dbReference>
<evidence type="ECO:0000313" key="4">
    <source>
        <dbReference type="Proteomes" id="UP001148125"/>
    </source>
</evidence>
<feature type="domain" description="GH18" evidence="2">
    <location>
        <begin position="251"/>
        <end position="574"/>
    </location>
</feature>
<dbReference type="Gene3D" id="3.20.20.80">
    <property type="entry name" value="Glycosidases"/>
    <property type="match status" value="1"/>
</dbReference>
<protein>
    <submittedName>
        <fullName evidence="3">Glycosyl hydrolase family 18 protein</fullName>
    </submittedName>
</protein>
<dbReference type="InterPro" id="IPR011583">
    <property type="entry name" value="Chitinase_II/V-like_cat"/>
</dbReference>
<organism evidence="3 4">
    <name type="scientific">Alkalihalobacterium chitinilyticum</name>
    <dbReference type="NCBI Taxonomy" id="2980103"/>
    <lineage>
        <taxon>Bacteria</taxon>
        <taxon>Bacillati</taxon>
        <taxon>Bacillota</taxon>
        <taxon>Bacilli</taxon>
        <taxon>Bacillales</taxon>
        <taxon>Bacillaceae</taxon>
        <taxon>Alkalihalobacterium</taxon>
    </lineage>
</organism>
<dbReference type="Proteomes" id="UP001148125">
    <property type="component" value="Unassembled WGS sequence"/>
</dbReference>
<keyword evidence="1" id="KW-0472">Membrane</keyword>
<evidence type="ECO:0000259" key="2">
    <source>
        <dbReference type="PROSITE" id="PS51910"/>
    </source>
</evidence>